<reference evidence="3 4" key="1">
    <citation type="submission" date="2024-04" db="EMBL/GenBank/DDBJ databases">
        <title>Isolation of an actinomycete strain from pig manure.</title>
        <authorList>
            <person name="Gong T."/>
            <person name="Yu Z."/>
            <person name="An M."/>
            <person name="Wei C."/>
            <person name="Yang W."/>
            <person name="Liu L."/>
        </authorList>
    </citation>
    <scope>NUCLEOTIDE SEQUENCE [LARGE SCALE GENOMIC DNA]</scope>
    <source>
        <strain evidence="3 4">ZF39</strain>
    </source>
</reference>
<protein>
    <submittedName>
        <fullName evidence="3">Cytochrome P450</fullName>
    </submittedName>
</protein>
<dbReference type="Gene3D" id="1.10.630.10">
    <property type="entry name" value="Cytochrome P450"/>
    <property type="match status" value="1"/>
</dbReference>
<evidence type="ECO:0000256" key="2">
    <source>
        <dbReference type="RuleBase" id="RU000461"/>
    </source>
</evidence>
<keyword evidence="2" id="KW-0408">Iron</keyword>
<evidence type="ECO:0000313" key="4">
    <source>
        <dbReference type="Proteomes" id="UP001442841"/>
    </source>
</evidence>
<dbReference type="PROSITE" id="PS00086">
    <property type="entry name" value="CYTOCHROME_P450"/>
    <property type="match status" value="1"/>
</dbReference>
<dbReference type="SUPFAM" id="SSF48264">
    <property type="entry name" value="Cytochrome P450"/>
    <property type="match status" value="1"/>
</dbReference>
<keyword evidence="2" id="KW-0479">Metal-binding</keyword>
<sequence length="396" mass="44421">MSMTSDRKTGFGMDALQPGIERDGDSWIFRAYAPVREILRETERVSQGAASDNILVSRLRPSVFFLDGEPHRELRTAIARFFAPRTVDKEYGEFIDREVDELLEQLERDGRADLSQLGMQLAVAVAARVVGLTDSVRPGMDRRIDTLLDGQDVMKGASTNPLRKLGSNLDGFRKIGAFYLLDVLPAIRARKKQPKDDVISHLITKDYNHLEILVECLTYGVAGMVTTREFISVAAWHMLEDEGLRRTYVEAERDERRRLLHEILRLEPVASNLWRRVTEDLTIEYAGENHHIPAGSMIMLDLRTASADPEAVGQEPLRVHPGRPLPPGVAAQALAFGDGAHKCPGAFLAIHETDLFLHRLLSLPVRLVGEPRLYFNDLLKSYEIRDLILELSAGGP</sequence>
<dbReference type="Proteomes" id="UP001442841">
    <property type="component" value="Chromosome"/>
</dbReference>
<keyword evidence="4" id="KW-1185">Reference proteome</keyword>
<dbReference type="InterPro" id="IPR001128">
    <property type="entry name" value="Cyt_P450"/>
</dbReference>
<dbReference type="InterPro" id="IPR036396">
    <property type="entry name" value="Cyt_P450_sf"/>
</dbReference>
<proteinExistence type="inferred from homology"/>
<evidence type="ECO:0000256" key="1">
    <source>
        <dbReference type="ARBA" id="ARBA00010617"/>
    </source>
</evidence>
<organism evidence="3 4">
    <name type="scientific">Ammonicoccus fulvus</name>
    <dbReference type="NCBI Taxonomy" id="3138240"/>
    <lineage>
        <taxon>Bacteria</taxon>
        <taxon>Bacillati</taxon>
        <taxon>Actinomycetota</taxon>
        <taxon>Actinomycetes</taxon>
        <taxon>Propionibacteriales</taxon>
        <taxon>Propionibacteriaceae</taxon>
        <taxon>Ammonicoccus</taxon>
    </lineage>
</organism>
<dbReference type="InterPro" id="IPR017972">
    <property type="entry name" value="Cyt_P450_CS"/>
</dbReference>
<dbReference type="Pfam" id="PF00067">
    <property type="entry name" value="p450"/>
    <property type="match status" value="1"/>
</dbReference>
<keyword evidence="2" id="KW-0560">Oxidoreductase</keyword>
<accession>A0ABZ3FP76</accession>
<dbReference type="PRINTS" id="PR00359">
    <property type="entry name" value="BP450"/>
</dbReference>
<dbReference type="InterPro" id="IPR002397">
    <property type="entry name" value="Cyt_P450_B"/>
</dbReference>
<dbReference type="RefSeq" id="WP_425309314.1">
    <property type="nucleotide sequence ID" value="NZ_CP154795.1"/>
</dbReference>
<dbReference type="CDD" id="cd00302">
    <property type="entry name" value="cytochrome_P450"/>
    <property type="match status" value="1"/>
</dbReference>
<dbReference type="EMBL" id="CP154795">
    <property type="protein sequence ID" value="XAN07856.1"/>
    <property type="molecule type" value="Genomic_DNA"/>
</dbReference>
<gene>
    <name evidence="3" type="ORF">AADG42_11250</name>
</gene>
<dbReference type="PANTHER" id="PTHR46696:SF1">
    <property type="entry name" value="CYTOCHROME P450 YJIB-RELATED"/>
    <property type="match status" value="1"/>
</dbReference>
<keyword evidence="2" id="KW-0503">Monooxygenase</keyword>
<keyword evidence="2" id="KW-0349">Heme</keyword>
<evidence type="ECO:0000313" key="3">
    <source>
        <dbReference type="EMBL" id="XAN07856.1"/>
    </source>
</evidence>
<dbReference type="PANTHER" id="PTHR46696">
    <property type="entry name" value="P450, PUTATIVE (EUROFUNG)-RELATED"/>
    <property type="match status" value="1"/>
</dbReference>
<comment type="similarity">
    <text evidence="1 2">Belongs to the cytochrome P450 family.</text>
</comment>
<name>A0ABZ3FP76_9ACTN</name>